<comment type="subcellular location">
    <subcellularLocation>
        <location evidence="1">Cell membrane</location>
        <topology evidence="1">Multi-pass membrane protein</topology>
    </subcellularLocation>
</comment>
<keyword evidence="5 7" id="KW-1133">Transmembrane helix</keyword>
<feature type="transmembrane region" description="Helical" evidence="7">
    <location>
        <begin position="98"/>
        <end position="118"/>
    </location>
</feature>
<feature type="transmembrane region" description="Helical" evidence="7">
    <location>
        <begin position="370"/>
        <end position="391"/>
    </location>
</feature>
<keyword evidence="2" id="KW-0813">Transport</keyword>
<evidence type="ECO:0000256" key="6">
    <source>
        <dbReference type="ARBA" id="ARBA00023136"/>
    </source>
</evidence>
<evidence type="ECO:0000256" key="4">
    <source>
        <dbReference type="ARBA" id="ARBA00022692"/>
    </source>
</evidence>
<feature type="transmembrane region" description="Helical" evidence="7">
    <location>
        <begin position="342"/>
        <end position="364"/>
    </location>
</feature>
<dbReference type="GO" id="GO:0022857">
    <property type="term" value="F:transmembrane transporter activity"/>
    <property type="evidence" value="ECO:0007669"/>
    <property type="project" value="InterPro"/>
</dbReference>
<dbReference type="PANTHER" id="PTHR43266">
    <property type="entry name" value="MACROLIDE-EFFLUX PROTEIN"/>
    <property type="match status" value="1"/>
</dbReference>
<evidence type="ECO:0000256" key="1">
    <source>
        <dbReference type="ARBA" id="ARBA00004651"/>
    </source>
</evidence>
<evidence type="ECO:0000313" key="10">
    <source>
        <dbReference type="Proteomes" id="UP000198618"/>
    </source>
</evidence>
<feature type="transmembrane region" description="Helical" evidence="7">
    <location>
        <begin position="47"/>
        <end position="66"/>
    </location>
</feature>
<protein>
    <submittedName>
        <fullName evidence="9">Predicted arabinose efflux permease, MFS family</fullName>
    </submittedName>
</protein>
<dbReference type="SUPFAM" id="SSF103473">
    <property type="entry name" value="MFS general substrate transporter"/>
    <property type="match status" value="1"/>
</dbReference>
<feature type="domain" description="Major facilitator superfamily (MFS) profile" evidence="8">
    <location>
        <begin position="213"/>
        <end position="405"/>
    </location>
</feature>
<evidence type="ECO:0000259" key="8">
    <source>
        <dbReference type="PROSITE" id="PS50850"/>
    </source>
</evidence>
<evidence type="ECO:0000256" key="2">
    <source>
        <dbReference type="ARBA" id="ARBA00022448"/>
    </source>
</evidence>
<dbReference type="OrthoDB" id="9775268at2"/>
<dbReference type="STRING" id="930131.SAMN05216389_11427"/>
<accession>A0A1I0F6Z0</accession>
<feature type="transmembrane region" description="Helical" evidence="7">
    <location>
        <begin position="216"/>
        <end position="240"/>
    </location>
</feature>
<feature type="transmembrane region" description="Helical" evidence="7">
    <location>
        <begin position="73"/>
        <end position="92"/>
    </location>
</feature>
<feature type="transmembrane region" description="Helical" evidence="7">
    <location>
        <begin position="252"/>
        <end position="271"/>
    </location>
</feature>
<dbReference type="InterPro" id="IPR011701">
    <property type="entry name" value="MFS"/>
</dbReference>
<dbReference type="EMBL" id="FOHE01000014">
    <property type="protein sequence ID" value="SET53610.1"/>
    <property type="molecule type" value="Genomic_DNA"/>
</dbReference>
<dbReference type="Pfam" id="PF07690">
    <property type="entry name" value="MFS_1"/>
    <property type="match status" value="1"/>
</dbReference>
<keyword evidence="10" id="KW-1185">Reference proteome</keyword>
<dbReference type="CDD" id="cd06173">
    <property type="entry name" value="MFS_MefA_like"/>
    <property type="match status" value="1"/>
</dbReference>
<dbReference type="RefSeq" id="WP_090871003.1">
    <property type="nucleotide sequence ID" value="NZ_FOHE01000014.1"/>
</dbReference>
<proteinExistence type="predicted"/>
<dbReference type="InterPro" id="IPR020846">
    <property type="entry name" value="MFS_dom"/>
</dbReference>
<feature type="transmembrane region" description="Helical" evidence="7">
    <location>
        <begin position="169"/>
        <end position="187"/>
    </location>
</feature>
<feature type="transmembrane region" description="Helical" evidence="7">
    <location>
        <begin position="12"/>
        <end position="35"/>
    </location>
</feature>
<keyword evidence="4 7" id="KW-0812">Transmembrane</keyword>
<sequence length="405" mass="45486">MRVFKNRSFTFIWIGNATSELGGAFGTFCNSLLVYELTGSTMALGSMWLLYFLPSLVLQLVIGPYIDKWSRKWVMIIALWSRGLIFVLPLLAHLGDVLVPWHIYVVQLLIGLITPIYVPANQAILPTIVPQKQLIQANAYVDGTVRLMTFMAPVTAGIVIEYIGISTTLFLICFLLVTSGFLVLFVNERREKSTIRKRWVDEFNEGIRYFFKQRTIVWLGFFLAFVQFGVGVTMVINLPYVTDILGENYAMYGYFMAGFPLGYVVGTLLVGKILVSSRRLMMLGALVIGGLTYINLGITHSIDFAIITETIAGVVIAFFNVHNTTLCQQTVPNHLMGKVFSVRLLIIRGMMPLGILVGGLFSEWWGIRPLYILIGTIICLVSFIGILLPYFKFMDHPVKTQKTVS</sequence>
<evidence type="ECO:0000256" key="7">
    <source>
        <dbReference type="SAM" id="Phobius"/>
    </source>
</evidence>
<keyword evidence="3" id="KW-1003">Cell membrane</keyword>
<evidence type="ECO:0000313" key="9">
    <source>
        <dbReference type="EMBL" id="SET53610.1"/>
    </source>
</evidence>
<dbReference type="PROSITE" id="PS50850">
    <property type="entry name" value="MFS"/>
    <property type="match status" value="1"/>
</dbReference>
<feature type="transmembrane region" description="Helical" evidence="7">
    <location>
        <begin position="280"/>
        <end position="298"/>
    </location>
</feature>
<feature type="transmembrane region" description="Helical" evidence="7">
    <location>
        <begin position="139"/>
        <end position="163"/>
    </location>
</feature>
<evidence type="ECO:0000256" key="5">
    <source>
        <dbReference type="ARBA" id="ARBA00022989"/>
    </source>
</evidence>
<gene>
    <name evidence="9" type="ORF">SAMN05216389_11427</name>
</gene>
<dbReference type="InterPro" id="IPR036259">
    <property type="entry name" value="MFS_trans_sf"/>
</dbReference>
<reference evidence="9 10" key="1">
    <citation type="submission" date="2016-10" db="EMBL/GenBank/DDBJ databases">
        <authorList>
            <person name="de Groot N.N."/>
        </authorList>
    </citation>
    <scope>NUCLEOTIDE SEQUENCE [LARGE SCALE GENOMIC DNA]</scope>
    <source>
        <strain evidence="9 10">IBRC-M 10780</strain>
    </source>
</reference>
<feature type="transmembrane region" description="Helical" evidence="7">
    <location>
        <begin position="304"/>
        <end position="321"/>
    </location>
</feature>
<dbReference type="PANTHER" id="PTHR43266:SF10">
    <property type="entry name" value="BACILYSIN EXPORTER BACE-RELATED"/>
    <property type="match status" value="1"/>
</dbReference>
<dbReference type="GO" id="GO:0005886">
    <property type="term" value="C:plasma membrane"/>
    <property type="evidence" value="ECO:0007669"/>
    <property type="project" value="UniProtKB-SubCell"/>
</dbReference>
<keyword evidence="6 7" id="KW-0472">Membrane</keyword>
<organism evidence="9 10">
    <name type="scientific">Oceanobacillus limi</name>
    <dbReference type="NCBI Taxonomy" id="930131"/>
    <lineage>
        <taxon>Bacteria</taxon>
        <taxon>Bacillati</taxon>
        <taxon>Bacillota</taxon>
        <taxon>Bacilli</taxon>
        <taxon>Bacillales</taxon>
        <taxon>Bacillaceae</taxon>
        <taxon>Oceanobacillus</taxon>
    </lineage>
</organism>
<dbReference type="AlphaFoldDB" id="A0A1I0F6Z0"/>
<dbReference type="Proteomes" id="UP000198618">
    <property type="component" value="Unassembled WGS sequence"/>
</dbReference>
<dbReference type="Gene3D" id="1.20.1250.20">
    <property type="entry name" value="MFS general substrate transporter like domains"/>
    <property type="match status" value="1"/>
</dbReference>
<evidence type="ECO:0000256" key="3">
    <source>
        <dbReference type="ARBA" id="ARBA00022475"/>
    </source>
</evidence>
<name>A0A1I0F6Z0_9BACI</name>